<protein>
    <submittedName>
        <fullName evidence="1">Uncharacterized protein</fullName>
    </submittedName>
</protein>
<name>A0A0F8XY43_9ZZZZ</name>
<dbReference type="EMBL" id="LAZR01056518">
    <property type="protein sequence ID" value="KKK74017.1"/>
    <property type="molecule type" value="Genomic_DNA"/>
</dbReference>
<organism evidence="1">
    <name type="scientific">marine sediment metagenome</name>
    <dbReference type="NCBI Taxonomy" id="412755"/>
    <lineage>
        <taxon>unclassified sequences</taxon>
        <taxon>metagenomes</taxon>
        <taxon>ecological metagenomes</taxon>
    </lineage>
</organism>
<sequence>DYIAARFSKSNPMGSKYYYDIPSGIVEKSVDLAIGSYLYVLSTGDISATIFNADTGYRIGGAAATGEYLRGNGTNFVSSAIVADDLGAGYINATTDLLGTLCGTNQILEDQGAAWACIATPSGGAPDLQDAYDNETAPALITQTNALGGIIFDGDLETAEPVLIIRDDVTGQIGLLIDNDSTDTVFPIVESTATTSTPLQEDHTVNLPSGIVDGDLLLIFVDIEDTAAGITFPGGWTQFFFVSDGINRMWGFWRDADGTEGATISVTTTPFAERGVYNAYRISGAEDPIITQPPEVTTFIGANLPSLTPTGGAKDYLWLVVLGTSSSGGAPPANYGNEVSVINFNSMESARRELNAASEDPGDYAGGGANKLTATIAIHPFPARDSPI</sequence>
<comment type="caution">
    <text evidence="1">The sequence shown here is derived from an EMBL/GenBank/DDBJ whole genome shotgun (WGS) entry which is preliminary data.</text>
</comment>
<reference evidence="1" key="1">
    <citation type="journal article" date="2015" name="Nature">
        <title>Complex archaea that bridge the gap between prokaryotes and eukaryotes.</title>
        <authorList>
            <person name="Spang A."/>
            <person name="Saw J.H."/>
            <person name="Jorgensen S.L."/>
            <person name="Zaremba-Niedzwiedzka K."/>
            <person name="Martijn J."/>
            <person name="Lind A.E."/>
            <person name="van Eijk R."/>
            <person name="Schleper C."/>
            <person name="Guy L."/>
            <person name="Ettema T.J."/>
        </authorList>
    </citation>
    <scope>NUCLEOTIDE SEQUENCE</scope>
</reference>
<evidence type="ECO:0000313" key="1">
    <source>
        <dbReference type="EMBL" id="KKK74017.1"/>
    </source>
</evidence>
<proteinExistence type="predicted"/>
<gene>
    <name evidence="1" type="ORF">LCGC14_2887990</name>
</gene>
<feature type="non-terminal residue" evidence="1">
    <location>
        <position position="388"/>
    </location>
</feature>
<accession>A0A0F8XY43</accession>
<dbReference type="AlphaFoldDB" id="A0A0F8XY43"/>
<feature type="non-terminal residue" evidence="1">
    <location>
        <position position="1"/>
    </location>
</feature>